<name>A0ABD0AEA1_9LACO</name>
<dbReference type="Proteomes" id="UP001054884">
    <property type="component" value="Unassembled WGS sequence"/>
</dbReference>
<evidence type="ECO:0000313" key="2">
    <source>
        <dbReference type="Proteomes" id="UP001054884"/>
    </source>
</evidence>
<gene>
    <name evidence="1" type="ORF">ME791_04820</name>
</gene>
<dbReference type="EMBL" id="BNHY01000005">
    <property type="protein sequence ID" value="GHN33330.1"/>
    <property type="molecule type" value="Genomic_DNA"/>
</dbReference>
<accession>A0ABD0AEA1</accession>
<organism evidence="1 2">
    <name type="scientific">Lactobacillus delbrueckii</name>
    <dbReference type="NCBI Taxonomy" id="1584"/>
    <lineage>
        <taxon>Bacteria</taxon>
        <taxon>Bacillati</taxon>
        <taxon>Bacillota</taxon>
        <taxon>Bacilli</taxon>
        <taxon>Lactobacillales</taxon>
        <taxon>Lactobacillaceae</taxon>
        <taxon>Lactobacillus</taxon>
    </lineage>
</organism>
<comment type="caution">
    <text evidence="1">The sequence shown here is derived from an EMBL/GenBank/DDBJ whole genome shotgun (WGS) entry which is preliminary data.</text>
</comment>
<dbReference type="AlphaFoldDB" id="A0ABD0AEA1"/>
<reference evidence="1 2" key="1">
    <citation type="journal article" date="2022" name="J. Dairy Sci.">
        <title>Genetic diversity of Lactobacillus delbrueckii isolated from raw milk in Hokkaido, Japan.</title>
        <authorList>
            <person name="Tsuchihashi H."/>
            <person name="Ichikawa A."/>
            <person name="Takeda M."/>
            <person name="Koizumi A."/>
            <person name="Mizoguchi C."/>
            <person name="Ishida T."/>
            <person name="Kimura K."/>
        </authorList>
    </citation>
    <scope>NUCLEOTIDE SEQUENCE [LARGE SCALE GENOMIC DNA]</scope>
    <source>
        <strain evidence="1 2">ME-791</strain>
    </source>
</reference>
<sequence>MGCDGKKPVVFTKYTYSGSLGTNMHIYARKGYPNYHYGDKLTKKQKNENRAIKKASKHWVAGEWAKRGLIKDHTNGTYFCLSGWYRLDENFPSFRHITRKINGKKVNILVFTNVYTWANYYPTKALAKRYRVSNVKADIRFK</sequence>
<protein>
    <submittedName>
        <fullName evidence="1">Uncharacterized protein</fullName>
    </submittedName>
</protein>
<proteinExistence type="predicted"/>
<evidence type="ECO:0000313" key="1">
    <source>
        <dbReference type="EMBL" id="GHN33330.1"/>
    </source>
</evidence>